<dbReference type="GO" id="GO:0006893">
    <property type="term" value="P:Golgi to plasma membrane transport"/>
    <property type="evidence" value="ECO:0007669"/>
    <property type="project" value="TreeGrafter"/>
</dbReference>
<dbReference type="GO" id="GO:0000145">
    <property type="term" value="C:exocyst"/>
    <property type="evidence" value="ECO:0007669"/>
    <property type="project" value="InterPro"/>
</dbReference>
<dbReference type="AlphaFoldDB" id="A0A4Q9L1Z6"/>
<evidence type="ECO:0000313" key="4">
    <source>
        <dbReference type="Proteomes" id="UP000291404"/>
    </source>
</evidence>
<feature type="domain" description="Exocyst complex component Sec3 coiled-coil" evidence="2">
    <location>
        <begin position="19"/>
        <end position="111"/>
    </location>
</feature>
<comment type="caution">
    <text evidence="3">The sequence shown here is derived from an EMBL/GenBank/DDBJ whole genome shotgun (WGS) entry which is preliminary data.</text>
</comment>
<reference evidence="3 4" key="1">
    <citation type="submission" date="2017-12" db="EMBL/GenBank/DDBJ databases">
        <authorList>
            <person name="Pombert J.-F."/>
            <person name="Haag K.L."/>
            <person name="Ebert D."/>
        </authorList>
    </citation>
    <scope>NUCLEOTIDE SEQUENCE [LARGE SCALE GENOMIC DNA]</scope>
    <source>
        <strain evidence="3">BE-OM-2</strain>
    </source>
</reference>
<name>A0A4Q9L1Z6_9MICR</name>
<keyword evidence="4" id="KW-1185">Reference proteome</keyword>
<organism evidence="3 4">
    <name type="scientific">Hamiltosporidium magnivora</name>
    <dbReference type="NCBI Taxonomy" id="148818"/>
    <lineage>
        <taxon>Eukaryota</taxon>
        <taxon>Fungi</taxon>
        <taxon>Fungi incertae sedis</taxon>
        <taxon>Microsporidia</taxon>
        <taxon>Dubosqiidae</taxon>
        <taxon>Hamiltosporidium</taxon>
    </lineage>
</organism>
<gene>
    <name evidence="3" type="ORF">CWI36_1349p0010</name>
</gene>
<dbReference type="Pfam" id="PF09763">
    <property type="entry name" value="Sec3_CC"/>
    <property type="match status" value="1"/>
</dbReference>
<dbReference type="GO" id="GO:0005546">
    <property type="term" value="F:phosphatidylinositol-4,5-bisphosphate binding"/>
    <property type="evidence" value="ECO:0007669"/>
    <property type="project" value="TreeGrafter"/>
</dbReference>
<evidence type="ECO:0000259" key="2">
    <source>
        <dbReference type="Pfam" id="PF09763"/>
    </source>
</evidence>
<dbReference type="PANTHER" id="PTHR16092">
    <property type="entry name" value="SEC3/SYNTAXIN-RELATED"/>
    <property type="match status" value="1"/>
</dbReference>
<dbReference type="GO" id="GO:0005886">
    <property type="term" value="C:plasma membrane"/>
    <property type="evidence" value="ECO:0007669"/>
    <property type="project" value="TreeGrafter"/>
</dbReference>
<evidence type="ECO:0000256" key="1">
    <source>
        <dbReference type="SAM" id="Coils"/>
    </source>
</evidence>
<protein>
    <recommendedName>
        <fullName evidence="2">Exocyst complex component Sec3 coiled-coil domain-containing protein</fullName>
    </recommendedName>
</protein>
<dbReference type="VEuPathDB" id="MicrosporidiaDB:CWI36_1349p0010"/>
<dbReference type="EMBL" id="PITI01001349">
    <property type="protein sequence ID" value="TBU01408.1"/>
    <property type="molecule type" value="Genomic_DNA"/>
</dbReference>
<feature type="coiled-coil region" evidence="1">
    <location>
        <begin position="51"/>
        <end position="85"/>
    </location>
</feature>
<dbReference type="VEuPathDB" id="MicrosporidiaDB:CWI39_0361p0010"/>
<evidence type="ECO:0000313" key="3">
    <source>
        <dbReference type="EMBL" id="TBU01408.1"/>
    </source>
</evidence>
<keyword evidence="1" id="KW-0175">Coiled coil</keyword>
<dbReference type="PANTHER" id="PTHR16092:SF14">
    <property type="entry name" value="EXOCYST COMPLEX COMPONENT 1 ISOFORM X1"/>
    <property type="match status" value="1"/>
</dbReference>
<dbReference type="Proteomes" id="UP000291404">
    <property type="component" value="Unassembled WGS sequence"/>
</dbReference>
<dbReference type="STRING" id="148818.A0A4Q9L1Z6"/>
<dbReference type="InterPro" id="IPR019160">
    <property type="entry name" value="Sec3_CC"/>
</dbReference>
<accession>A0A4Q9L1Z6</accession>
<sequence>MQNTNEEDIMLEDNNLLENLDKFIEETSNLKSHINSLNLIQEHCNSLASSLNLHIVKMSALSQEMENVQEKNKNLDLEIRNTTLLYDELKKLLIVLEIKDEHFEALHSLNTPISKIERALDILTSVSLENYTLDLALEKKELIQTQLKSFFKKFSTFFATILASPTPTGELIIHTDLYKTITPYKEILKYFKKYENYTLISSVYTTFSKDTYNHELSYQLKIITKVINHDMDIKEAFDILFQSIFLVYRAENFFVKRVILPEEDCLEMLEFIFRDFNNALVNGIKKIYKNAPVTCLNALKSVIEKYRPKNSEKIFKNKNNFEIQDKESLNKSEKEEINESYKIIFGKLILEVESFYEELKQDFIQKERSQYEYEGRKKGLIRTINILKKSEIEEINSSLLSNVIESLSNYPPKKYSDIVNKRILCYQILNSTESNSFLIDSDKIRLNEFEDKVKDEFEKETIGYVFKDEEYEKRIKNIIKEIGELKIVKNEFKKICFENSDNKNEIENIFKTTEY</sequence>
<dbReference type="GO" id="GO:0006887">
    <property type="term" value="P:exocytosis"/>
    <property type="evidence" value="ECO:0007669"/>
    <property type="project" value="InterPro"/>
</dbReference>
<proteinExistence type="predicted"/>